<keyword evidence="3" id="KW-1185">Reference proteome</keyword>
<reference evidence="2 3" key="1">
    <citation type="submission" date="2016-10" db="EMBL/GenBank/DDBJ databases">
        <title>Genome sequence of Mycobacterium talmonii.</title>
        <authorList>
            <person name="Greninger A.L."/>
            <person name="Elliott B."/>
            <person name="Vasireddy S."/>
            <person name="Vasireddy R."/>
        </authorList>
    </citation>
    <scope>NUCLEOTIDE SEQUENCE [LARGE SCALE GENOMIC DNA]</scope>
    <source>
        <strain evidence="3">NE-TNMC-100812</strain>
    </source>
</reference>
<comment type="caution">
    <text evidence="2">The sequence shown here is derived from an EMBL/GenBank/DDBJ whole genome shotgun (WGS) entry which is preliminary data.</text>
</comment>
<organism evidence="2 3">
    <name type="scientific">Mycobacterium talmoniae</name>
    <dbReference type="NCBI Taxonomy" id="1858794"/>
    <lineage>
        <taxon>Bacteria</taxon>
        <taxon>Bacillati</taxon>
        <taxon>Actinomycetota</taxon>
        <taxon>Actinomycetes</taxon>
        <taxon>Mycobacteriales</taxon>
        <taxon>Mycobacteriaceae</taxon>
        <taxon>Mycobacterium</taxon>
    </lineage>
</organism>
<dbReference type="Proteomes" id="UP000179734">
    <property type="component" value="Unassembled WGS sequence"/>
</dbReference>
<gene>
    <name evidence="2" type="ORF">BKN37_10260</name>
</gene>
<dbReference type="PROSITE" id="PS51257">
    <property type="entry name" value="PROKAR_LIPOPROTEIN"/>
    <property type="match status" value="1"/>
</dbReference>
<evidence type="ECO:0000256" key="1">
    <source>
        <dbReference type="SAM" id="SignalP"/>
    </source>
</evidence>
<feature type="chain" id="PRO_5038422110" evidence="1">
    <location>
        <begin position="23"/>
        <end position="191"/>
    </location>
</feature>
<dbReference type="EMBL" id="MLQM01000041">
    <property type="protein sequence ID" value="OHV04411.1"/>
    <property type="molecule type" value="Genomic_DNA"/>
</dbReference>
<proteinExistence type="predicted"/>
<dbReference type="AlphaFoldDB" id="A0A1S1NK85"/>
<accession>A0A1S1NK85</accession>
<name>A0A1S1NK85_9MYCO</name>
<evidence type="ECO:0000313" key="3">
    <source>
        <dbReference type="Proteomes" id="UP000179734"/>
    </source>
</evidence>
<evidence type="ECO:0000313" key="2">
    <source>
        <dbReference type="EMBL" id="OHV04411.1"/>
    </source>
</evidence>
<keyword evidence="1" id="KW-0732">Signal</keyword>
<protein>
    <submittedName>
        <fullName evidence="2">Uncharacterized protein</fullName>
    </submittedName>
</protein>
<feature type="signal peptide" evidence="1">
    <location>
        <begin position="1"/>
        <end position="22"/>
    </location>
</feature>
<dbReference type="RefSeq" id="WP_071025145.1">
    <property type="nucleotide sequence ID" value="NZ_MLQM01000041.1"/>
</dbReference>
<sequence>MAGRKLALAAWCATALVMLGVACDRVTGGAAVTSAPEPTTSGVELSRLWKNHPLPCANPTGGSTWPDDPYALLEKEMWPTDEDVASRLIHATARGGDDFILGRMQFLDAVVLETQTDIAEAVTTGTTDLRNAAGKPEKQREITERTRRTIKSRHDHYAAAVDHTISELRRGELIADAELEQKFSVERLCHR</sequence>